<dbReference type="Proteomes" id="UP001055712">
    <property type="component" value="Unassembled WGS sequence"/>
</dbReference>
<proteinExistence type="predicted"/>
<name>A0A9D4TEF2_CHLVU</name>
<reference evidence="2" key="2">
    <citation type="submission" date="2020-11" db="EMBL/GenBank/DDBJ databases">
        <authorList>
            <person name="Cecchin M."/>
            <person name="Marcolungo L."/>
            <person name="Rossato M."/>
            <person name="Girolomoni L."/>
            <person name="Cosentino E."/>
            <person name="Cuine S."/>
            <person name="Li-Beisson Y."/>
            <person name="Delledonne M."/>
            <person name="Ballottari M."/>
        </authorList>
    </citation>
    <scope>NUCLEOTIDE SEQUENCE</scope>
    <source>
        <strain evidence="2">211/11P</strain>
        <tissue evidence="2">Whole cell</tissue>
    </source>
</reference>
<sequence length="275" mass="30479">MSYACEGVPWRERSRLAEVCRTFRTLFSACAFSGSVMRLNLNTLSWRIMECKHKAAIRKQLLAAVKRVAPSVTRLSIKFQVDYATKLSLAALLAPLAPYVQVLDVEDGLCLQLIEAMGSRSPAWDSLREVSLSGCNLWIDMEAPEVAQLEQQLAELPALTSKITRFECSCQGMDEGGESFLKQLPALRSLELEDWTALDAPRNYSALRDMCNLSRLTLNIVEDLETNLEDLLSLTQVQELALVGCYQRLSRPHPAVQPGHAGFAADDGSRTAVTT</sequence>
<keyword evidence="3" id="KW-1185">Reference proteome</keyword>
<dbReference type="EMBL" id="SIDB01000043">
    <property type="protein sequence ID" value="KAI3423027.1"/>
    <property type="molecule type" value="Genomic_DNA"/>
</dbReference>
<protein>
    <submittedName>
        <fullName evidence="2">Uncharacterized protein</fullName>
    </submittedName>
</protein>
<evidence type="ECO:0000313" key="3">
    <source>
        <dbReference type="Proteomes" id="UP001055712"/>
    </source>
</evidence>
<dbReference type="AlphaFoldDB" id="A0A9D4TEF2"/>
<comment type="caution">
    <text evidence="2">The sequence shown here is derived from an EMBL/GenBank/DDBJ whole genome shotgun (WGS) entry which is preliminary data.</text>
</comment>
<dbReference type="GO" id="GO:0005930">
    <property type="term" value="C:axoneme"/>
    <property type="evidence" value="ECO:0007669"/>
    <property type="project" value="UniProtKB-SubCell"/>
</dbReference>
<evidence type="ECO:0000313" key="2">
    <source>
        <dbReference type="EMBL" id="KAI3423027.1"/>
    </source>
</evidence>
<organism evidence="2 3">
    <name type="scientific">Chlorella vulgaris</name>
    <name type="common">Green alga</name>
    <dbReference type="NCBI Taxonomy" id="3077"/>
    <lineage>
        <taxon>Eukaryota</taxon>
        <taxon>Viridiplantae</taxon>
        <taxon>Chlorophyta</taxon>
        <taxon>core chlorophytes</taxon>
        <taxon>Trebouxiophyceae</taxon>
        <taxon>Chlorellales</taxon>
        <taxon>Chlorellaceae</taxon>
        <taxon>Chlorella clade</taxon>
        <taxon>Chlorella</taxon>
    </lineage>
</organism>
<reference evidence="2" key="1">
    <citation type="journal article" date="2019" name="Plant J.">
        <title>Chlorella vulgaris genome assembly and annotation reveals the molecular basis for metabolic acclimation to high light conditions.</title>
        <authorList>
            <person name="Cecchin M."/>
            <person name="Marcolungo L."/>
            <person name="Rossato M."/>
            <person name="Girolomoni L."/>
            <person name="Cosentino E."/>
            <person name="Cuine S."/>
            <person name="Li-Beisson Y."/>
            <person name="Delledonne M."/>
            <person name="Ballottari M."/>
        </authorList>
    </citation>
    <scope>NUCLEOTIDE SEQUENCE</scope>
    <source>
        <strain evidence="2">211/11P</strain>
    </source>
</reference>
<comment type="subcellular location">
    <subcellularLocation>
        <location evidence="1">Cytoplasm</location>
        <location evidence="1">Cytoskeleton</location>
        <location evidence="1">Cilium axoneme</location>
    </subcellularLocation>
</comment>
<dbReference type="SUPFAM" id="SSF52047">
    <property type="entry name" value="RNI-like"/>
    <property type="match status" value="1"/>
</dbReference>
<evidence type="ECO:0000256" key="1">
    <source>
        <dbReference type="ARBA" id="ARBA00004430"/>
    </source>
</evidence>
<accession>A0A9D4TEF2</accession>
<dbReference type="Gene3D" id="3.80.10.10">
    <property type="entry name" value="Ribonuclease Inhibitor"/>
    <property type="match status" value="1"/>
</dbReference>
<gene>
    <name evidence="2" type="ORF">D9Q98_010715</name>
</gene>
<dbReference type="OrthoDB" id="2021138at2759"/>
<dbReference type="InterPro" id="IPR032675">
    <property type="entry name" value="LRR_dom_sf"/>
</dbReference>